<feature type="compositionally biased region" description="Pro residues" evidence="2">
    <location>
        <begin position="1"/>
        <end position="12"/>
    </location>
</feature>
<sequence>MPSVPPHNPPRAPGRGRGCGRCHRAGRRQSVTCGVWATGLDLSSPGGSADLVAELEELGLGAFWLSEGLVHDPFVDATRLLAATRSTVIGTGIAVIYGRHAHWMRNSARAVLDTHPDRFVFGLGTSNPRVVEEVLGLDFRRPIATLRAYLDDLDAPDGLRSMLGLPDADRLPRLLAALGPRAMDLARDRADGAITYLVPPEHTVQARAVLGPDHTLVVEQAVVVGASQNDARSRARAHVAGYLGLPTYRASWQRLGFTDADFDGGGSDRLIDAMVATGEDQVADRIAAHLAAGADHVCLQALPAQPFALPGRQWRTLSALGQSVTA</sequence>
<organism evidence="4 5">
    <name type="scientific">Streptosporangium brasiliense</name>
    <dbReference type="NCBI Taxonomy" id="47480"/>
    <lineage>
        <taxon>Bacteria</taxon>
        <taxon>Bacillati</taxon>
        <taxon>Actinomycetota</taxon>
        <taxon>Actinomycetes</taxon>
        <taxon>Streptosporangiales</taxon>
        <taxon>Streptosporangiaceae</taxon>
        <taxon>Streptosporangium</taxon>
    </lineage>
</organism>
<dbReference type="SUPFAM" id="SSF51679">
    <property type="entry name" value="Bacterial luciferase-like"/>
    <property type="match status" value="1"/>
</dbReference>
<dbReference type="RefSeq" id="WP_306873092.1">
    <property type="nucleotide sequence ID" value="NZ_JAUSRB010000002.1"/>
</dbReference>
<dbReference type="Pfam" id="PF00296">
    <property type="entry name" value="Bac_luciferase"/>
    <property type="match status" value="1"/>
</dbReference>
<accession>A0ABT9RJ32</accession>
<dbReference type="Gene3D" id="3.20.20.30">
    <property type="entry name" value="Luciferase-like domain"/>
    <property type="match status" value="1"/>
</dbReference>
<feature type="region of interest" description="Disordered" evidence="2">
    <location>
        <begin position="1"/>
        <end position="21"/>
    </location>
</feature>
<evidence type="ECO:0000313" key="4">
    <source>
        <dbReference type="EMBL" id="MDP9869312.1"/>
    </source>
</evidence>
<proteinExistence type="predicted"/>
<reference evidence="4 5" key="1">
    <citation type="submission" date="2023-07" db="EMBL/GenBank/DDBJ databases">
        <title>Sequencing the genomes of 1000 actinobacteria strains.</title>
        <authorList>
            <person name="Klenk H.-P."/>
        </authorList>
    </citation>
    <scope>NUCLEOTIDE SEQUENCE [LARGE SCALE GENOMIC DNA]</scope>
    <source>
        <strain evidence="4 5">DSM 44109</strain>
    </source>
</reference>
<dbReference type="InterPro" id="IPR019922">
    <property type="entry name" value="Lucif-like_OxRdatse_MSMEG_4141"/>
</dbReference>
<feature type="domain" description="Luciferase-like" evidence="3">
    <location>
        <begin position="49"/>
        <end position="288"/>
    </location>
</feature>
<dbReference type="Proteomes" id="UP001230426">
    <property type="component" value="Unassembled WGS sequence"/>
</dbReference>
<evidence type="ECO:0000256" key="1">
    <source>
        <dbReference type="ARBA" id="ARBA00023002"/>
    </source>
</evidence>
<dbReference type="InterPro" id="IPR036661">
    <property type="entry name" value="Luciferase-like_sf"/>
</dbReference>
<dbReference type="NCBIfam" id="TIGR03620">
    <property type="entry name" value="F420_MSMEG_4141"/>
    <property type="match status" value="1"/>
</dbReference>
<keyword evidence="5" id="KW-1185">Reference proteome</keyword>
<dbReference type="PANTHER" id="PTHR43244:SF1">
    <property type="entry name" value="5,10-METHYLENETETRAHYDROMETHANOPTERIN REDUCTASE"/>
    <property type="match status" value="1"/>
</dbReference>
<dbReference type="InterPro" id="IPR050564">
    <property type="entry name" value="F420-G6PD/mer"/>
</dbReference>
<evidence type="ECO:0000259" key="3">
    <source>
        <dbReference type="Pfam" id="PF00296"/>
    </source>
</evidence>
<keyword evidence="1" id="KW-0560">Oxidoreductase</keyword>
<evidence type="ECO:0000256" key="2">
    <source>
        <dbReference type="SAM" id="MobiDB-lite"/>
    </source>
</evidence>
<evidence type="ECO:0000313" key="5">
    <source>
        <dbReference type="Proteomes" id="UP001230426"/>
    </source>
</evidence>
<protein>
    <submittedName>
        <fullName evidence="4">F420-dependent oxidoreductase</fullName>
    </submittedName>
</protein>
<gene>
    <name evidence="4" type="ORF">J2S55_008578</name>
</gene>
<dbReference type="PANTHER" id="PTHR43244">
    <property type="match status" value="1"/>
</dbReference>
<dbReference type="InterPro" id="IPR011251">
    <property type="entry name" value="Luciferase-like_dom"/>
</dbReference>
<comment type="caution">
    <text evidence="4">The sequence shown here is derived from an EMBL/GenBank/DDBJ whole genome shotgun (WGS) entry which is preliminary data.</text>
</comment>
<dbReference type="EMBL" id="JAUSRB010000002">
    <property type="protein sequence ID" value="MDP9869312.1"/>
    <property type="molecule type" value="Genomic_DNA"/>
</dbReference>
<name>A0ABT9RJ32_9ACTN</name>